<feature type="domain" description="HTH cro/C1-type" evidence="2">
    <location>
        <begin position="101"/>
        <end position="155"/>
    </location>
</feature>
<organism evidence="3">
    <name type="scientific">Hokovirus HKV1</name>
    <dbReference type="NCBI Taxonomy" id="1977638"/>
    <lineage>
        <taxon>Viruses</taxon>
        <taxon>Varidnaviria</taxon>
        <taxon>Bamfordvirae</taxon>
        <taxon>Nucleocytoviricota</taxon>
        <taxon>Megaviricetes</taxon>
        <taxon>Imitervirales</taxon>
        <taxon>Mimiviridae</taxon>
        <taxon>Klosneuvirinae</taxon>
        <taxon>Hokovirus</taxon>
    </lineage>
</organism>
<sequence length="155" mass="17705">MQDNEGWTLVKNNKNKKKNNNTNSCSGSSCNANSCNANSCNVTNNDAIVFKKKQEKNTILVPKQNTNRTNPDYQRLYKIEKEIEDDSFTIEKISKKLQNDIIQNRTRLNLTRKDLAIRCNIKENVLKSYEDGLAVPPNEHLIAMSKVFGVSLKKK</sequence>
<dbReference type="Pfam" id="PF01381">
    <property type="entry name" value="HTH_3"/>
    <property type="match status" value="1"/>
</dbReference>
<protein>
    <submittedName>
        <fullName evidence="3">Helix-turn-helix domain protein</fullName>
    </submittedName>
</protein>
<evidence type="ECO:0000313" key="3">
    <source>
        <dbReference type="EMBL" id="ARF11111.1"/>
    </source>
</evidence>
<dbReference type="SMART" id="SM00530">
    <property type="entry name" value="HTH_XRE"/>
    <property type="match status" value="1"/>
</dbReference>
<dbReference type="InterPro" id="IPR001387">
    <property type="entry name" value="Cro/C1-type_HTH"/>
</dbReference>
<evidence type="ECO:0000256" key="1">
    <source>
        <dbReference type="SAM" id="MobiDB-lite"/>
    </source>
</evidence>
<gene>
    <name evidence="3" type="ORF">Hokovirus_4_85</name>
</gene>
<evidence type="ECO:0000259" key="2">
    <source>
        <dbReference type="PROSITE" id="PS50943"/>
    </source>
</evidence>
<proteinExistence type="predicted"/>
<feature type="region of interest" description="Disordered" evidence="1">
    <location>
        <begin position="1"/>
        <end position="25"/>
    </location>
</feature>
<name>A0A1V0SHG4_9VIRU</name>
<dbReference type="EMBL" id="KY684106">
    <property type="protein sequence ID" value="ARF11111.1"/>
    <property type="molecule type" value="Genomic_DNA"/>
</dbReference>
<dbReference type="InterPro" id="IPR010982">
    <property type="entry name" value="Lambda_DNA-bd_dom_sf"/>
</dbReference>
<dbReference type="CDD" id="cd00093">
    <property type="entry name" value="HTH_XRE"/>
    <property type="match status" value="1"/>
</dbReference>
<accession>A0A1V0SHG4</accession>
<dbReference type="GO" id="GO:0003677">
    <property type="term" value="F:DNA binding"/>
    <property type="evidence" value="ECO:0007669"/>
    <property type="project" value="InterPro"/>
</dbReference>
<dbReference type="PROSITE" id="PS50943">
    <property type="entry name" value="HTH_CROC1"/>
    <property type="match status" value="1"/>
</dbReference>
<dbReference type="Gene3D" id="1.10.260.40">
    <property type="entry name" value="lambda repressor-like DNA-binding domains"/>
    <property type="match status" value="1"/>
</dbReference>
<reference evidence="3" key="1">
    <citation type="journal article" date="2017" name="Science">
        <title>Giant viruses with an expanded complement of translation system components.</title>
        <authorList>
            <person name="Schulz F."/>
            <person name="Yutin N."/>
            <person name="Ivanova N.N."/>
            <person name="Ortega D.R."/>
            <person name="Lee T.K."/>
            <person name="Vierheilig J."/>
            <person name="Daims H."/>
            <person name="Horn M."/>
            <person name="Wagner M."/>
            <person name="Jensen G.J."/>
            <person name="Kyrpides N.C."/>
            <person name="Koonin E.V."/>
            <person name="Woyke T."/>
        </authorList>
    </citation>
    <scope>NUCLEOTIDE SEQUENCE</scope>
    <source>
        <strain evidence="3">HKV1</strain>
    </source>
</reference>
<dbReference type="SUPFAM" id="SSF47413">
    <property type="entry name" value="lambda repressor-like DNA-binding domains"/>
    <property type="match status" value="1"/>
</dbReference>